<keyword evidence="5 12" id="KW-0489">Methyltransferase</keyword>
<feature type="transmembrane region" description="Helical" evidence="12">
    <location>
        <begin position="403"/>
        <end position="431"/>
    </location>
</feature>
<dbReference type="EC" id="2.1.1.100" evidence="3 12"/>
<evidence type="ECO:0000313" key="13">
    <source>
        <dbReference type="EMBL" id="CDO94481.1"/>
    </source>
</evidence>
<dbReference type="InterPro" id="IPR025770">
    <property type="entry name" value="PPMT_MeTrfase"/>
</dbReference>
<dbReference type="PANTHER" id="PTHR12714">
    <property type="entry name" value="PROTEIN-S ISOPRENYLCYSTEINE O-METHYLTRANSFERASE"/>
    <property type="match status" value="1"/>
</dbReference>
<dbReference type="InterPro" id="IPR007269">
    <property type="entry name" value="ICMT_MeTrfase"/>
</dbReference>
<protein>
    <recommendedName>
        <fullName evidence="11 12">Protein-S-isoprenylcysteine O-methyltransferase</fullName>
        <ecNumber evidence="3 12">2.1.1.100</ecNumber>
    </recommendedName>
</protein>
<evidence type="ECO:0000256" key="8">
    <source>
        <dbReference type="ARBA" id="ARBA00022692"/>
    </source>
</evidence>
<dbReference type="PANTHER" id="PTHR12714:SF9">
    <property type="entry name" value="PROTEIN-S-ISOPRENYLCYSTEINE O-METHYLTRANSFERASE"/>
    <property type="match status" value="1"/>
</dbReference>
<keyword evidence="9 12" id="KW-1133">Transmembrane helix</keyword>
<dbReference type="Gene3D" id="1.20.120.1630">
    <property type="match status" value="1"/>
</dbReference>
<reference evidence="13 14" key="1">
    <citation type="submission" date="2014-03" db="EMBL/GenBank/DDBJ databases">
        <title>The genome of Kluyveromyces dobzhanskii.</title>
        <authorList>
            <person name="Nystedt B."/>
            <person name="Astrom S."/>
        </authorList>
    </citation>
    <scope>NUCLEOTIDE SEQUENCE [LARGE SCALE GENOMIC DNA]</scope>
    <source>
        <strain evidence="13 14">CBS 2104</strain>
    </source>
</reference>
<dbReference type="Proteomes" id="UP000031516">
    <property type="component" value="Unassembled WGS sequence"/>
</dbReference>
<name>A0A0A8L890_9SACH</name>
<gene>
    <name evidence="13" type="ORF">KLDO_g2746</name>
</gene>
<evidence type="ECO:0000256" key="1">
    <source>
        <dbReference type="ARBA" id="ARBA00004141"/>
    </source>
</evidence>
<comment type="similarity">
    <text evidence="2 12">Belongs to the class VI-like SAM-binding methyltransferase superfamily. Isoprenylcysteine carboxyl methyltransferase family.</text>
</comment>
<keyword evidence="7 12" id="KW-0949">S-adenosyl-L-methionine</keyword>
<keyword evidence="6" id="KW-0808">Transferase</keyword>
<evidence type="ECO:0000256" key="10">
    <source>
        <dbReference type="ARBA" id="ARBA00023136"/>
    </source>
</evidence>
<feature type="transmembrane region" description="Helical" evidence="12">
    <location>
        <begin position="248"/>
        <end position="267"/>
    </location>
</feature>
<comment type="caution">
    <text evidence="13">The sequence shown here is derived from an EMBL/GenBank/DDBJ whole genome shotgun (WGS) entry which is preliminary data.</text>
</comment>
<comment type="catalytic activity">
    <reaction evidence="12">
        <text>[protein]-C-terminal S-[(2E,6E)-farnesyl]-L-cysteine + S-adenosyl-L-methionine = [protein]-C-terminal S-[(2E,6E)-farnesyl]-L-cysteine methyl ester + S-adenosyl-L-homocysteine</text>
        <dbReference type="Rhea" id="RHEA:21672"/>
        <dbReference type="Rhea" id="RHEA-COMP:12125"/>
        <dbReference type="Rhea" id="RHEA-COMP:12126"/>
        <dbReference type="ChEBI" id="CHEBI:57856"/>
        <dbReference type="ChEBI" id="CHEBI:59789"/>
        <dbReference type="ChEBI" id="CHEBI:90510"/>
        <dbReference type="ChEBI" id="CHEBI:90511"/>
        <dbReference type="EC" id="2.1.1.100"/>
    </reaction>
</comment>
<dbReference type="EMBL" id="CCBQ010000038">
    <property type="protein sequence ID" value="CDO94481.1"/>
    <property type="molecule type" value="Genomic_DNA"/>
</dbReference>
<keyword evidence="14" id="KW-1185">Reference proteome</keyword>
<keyword evidence="10 12" id="KW-0472">Membrane</keyword>
<keyword evidence="4" id="KW-0589">Pheromone response</keyword>
<evidence type="ECO:0000256" key="11">
    <source>
        <dbReference type="ARBA" id="ARBA00023656"/>
    </source>
</evidence>
<dbReference type="GO" id="GO:0004671">
    <property type="term" value="F:protein C-terminal S-isoprenylcysteine carboxyl O-methyltransferase activity"/>
    <property type="evidence" value="ECO:0007669"/>
    <property type="project" value="UniProtKB-EC"/>
</dbReference>
<feature type="transmembrane region" description="Helical" evidence="12">
    <location>
        <begin position="341"/>
        <end position="360"/>
    </location>
</feature>
<sequence length="465" mass="53134">MRSVEEINVRTYNPNIYFSSLNQTRHSAKVSKQSQASVRNKRVNYSLADLEAKIYNQPKGGDQDATSQLTGFDKHALPDLLRSNKRFMELDTENYQDLREVTTFLSNITGLNKDKIDQTSTGIISEQQSGSNSSRQRMAKFDLPKSMNLLYKSSKPPRKQKKSSNRISALRKVLSSRRSLHSYLETLDQVNHTLIYSNVLNKKFFRVLPMIVTCSMCGGYSKDQEEDIPVIIDGKSYPNIVKNELDEISLTAFGLGVIFGVSLITLYLSPFKNFNIYMISLSVFHLLEFWVTARYNPGKLNTNSFLINNGMGYFLAHLFSITEAVVERLIFPSMKSTSSSLWNGITVVLGILLILIGQYVRSAAMITAGQSFSHIVKRTKNSDHKLVTTGIYSKFRHPSYFGFFWWSVGTQLMLLNPISLIVFVVVLWKFFNGRIAFEERYLVQFFGNQYITYRDSVRVGMPFIH</sequence>
<comment type="subcellular location">
    <subcellularLocation>
        <location evidence="12">Endoplasmic reticulum membrane</location>
        <topology evidence="12">Multi-pass membrane protein</topology>
    </subcellularLocation>
    <subcellularLocation>
        <location evidence="1">Membrane</location>
        <topology evidence="1">Multi-pass membrane protein</topology>
    </subcellularLocation>
</comment>
<accession>A0A0A8L890</accession>
<dbReference type="OrthoDB" id="422086at2759"/>
<evidence type="ECO:0000256" key="4">
    <source>
        <dbReference type="ARBA" id="ARBA00022507"/>
    </source>
</evidence>
<evidence type="ECO:0000256" key="2">
    <source>
        <dbReference type="ARBA" id="ARBA00009140"/>
    </source>
</evidence>
<dbReference type="GO" id="GO:0007323">
    <property type="term" value="P:peptide pheromone maturation"/>
    <property type="evidence" value="ECO:0007669"/>
    <property type="project" value="UniProtKB-ARBA"/>
</dbReference>
<evidence type="ECO:0000256" key="5">
    <source>
        <dbReference type="ARBA" id="ARBA00022603"/>
    </source>
</evidence>
<dbReference type="GO" id="GO:0019236">
    <property type="term" value="P:response to pheromone"/>
    <property type="evidence" value="ECO:0007669"/>
    <property type="project" value="UniProtKB-KW"/>
</dbReference>
<evidence type="ECO:0000256" key="12">
    <source>
        <dbReference type="RuleBase" id="RU362022"/>
    </source>
</evidence>
<dbReference type="GO" id="GO:0005789">
    <property type="term" value="C:endoplasmic reticulum membrane"/>
    <property type="evidence" value="ECO:0007669"/>
    <property type="project" value="UniProtKB-SubCell"/>
</dbReference>
<evidence type="ECO:0000313" key="14">
    <source>
        <dbReference type="Proteomes" id="UP000031516"/>
    </source>
</evidence>
<dbReference type="FunFam" id="1.20.120.1630:FF:000018">
    <property type="entry name" value="Protein-S-isoprenylcysteine O-methyltransferase"/>
    <property type="match status" value="1"/>
</dbReference>
<dbReference type="GO" id="GO:0032259">
    <property type="term" value="P:methylation"/>
    <property type="evidence" value="ECO:0007669"/>
    <property type="project" value="UniProtKB-KW"/>
</dbReference>
<feature type="transmembrane region" description="Helical" evidence="12">
    <location>
        <begin position="274"/>
        <end position="291"/>
    </location>
</feature>
<keyword evidence="8 12" id="KW-0812">Transmembrane</keyword>
<dbReference type="AlphaFoldDB" id="A0A0A8L890"/>
<dbReference type="PROSITE" id="PS51564">
    <property type="entry name" value="SAM_ICMT"/>
    <property type="match status" value="1"/>
</dbReference>
<evidence type="ECO:0000256" key="9">
    <source>
        <dbReference type="ARBA" id="ARBA00022989"/>
    </source>
</evidence>
<keyword evidence="12" id="KW-0256">Endoplasmic reticulum</keyword>
<evidence type="ECO:0000256" key="3">
    <source>
        <dbReference type="ARBA" id="ARBA00012151"/>
    </source>
</evidence>
<organism evidence="13 14">
    <name type="scientific">Kluyveromyces dobzhanskii CBS 2104</name>
    <dbReference type="NCBI Taxonomy" id="1427455"/>
    <lineage>
        <taxon>Eukaryota</taxon>
        <taxon>Fungi</taxon>
        <taxon>Dikarya</taxon>
        <taxon>Ascomycota</taxon>
        <taxon>Saccharomycotina</taxon>
        <taxon>Saccharomycetes</taxon>
        <taxon>Saccharomycetales</taxon>
        <taxon>Saccharomycetaceae</taxon>
        <taxon>Kluyveromyces</taxon>
    </lineage>
</organism>
<proteinExistence type="inferred from homology"/>
<evidence type="ECO:0000256" key="7">
    <source>
        <dbReference type="ARBA" id="ARBA00022691"/>
    </source>
</evidence>
<evidence type="ECO:0000256" key="6">
    <source>
        <dbReference type="ARBA" id="ARBA00022679"/>
    </source>
</evidence>
<feature type="transmembrane region" description="Helical" evidence="12">
    <location>
        <begin position="311"/>
        <end position="329"/>
    </location>
</feature>
<dbReference type="Pfam" id="PF04140">
    <property type="entry name" value="ICMT"/>
    <property type="match status" value="1"/>
</dbReference>